<keyword evidence="12" id="KW-0678">Repressor</keyword>
<comment type="cofactor">
    <cofactor evidence="1">
        <name>Zn(2+)</name>
        <dbReference type="ChEBI" id="CHEBI:29105"/>
    </cofactor>
</comment>
<dbReference type="InterPro" id="IPR013083">
    <property type="entry name" value="Znf_RING/FYVE/PHD"/>
</dbReference>
<evidence type="ECO:0000256" key="33">
    <source>
        <dbReference type="ARBA" id="ARBA00082852"/>
    </source>
</evidence>
<dbReference type="InterPro" id="IPR023801">
    <property type="entry name" value="His_deacetylse_dom"/>
</dbReference>
<keyword evidence="27" id="KW-0539">Nucleus</keyword>
<dbReference type="InterPro" id="IPR023696">
    <property type="entry name" value="Ureohydrolase_dom_sf"/>
</dbReference>
<evidence type="ECO:0000256" key="5">
    <source>
        <dbReference type="ARBA" id="ARBA00004300"/>
    </source>
</evidence>
<keyword evidence="19" id="KW-0378">Hydrolase</keyword>
<dbReference type="FunFam" id="3.40.800.20:FF:000005">
    <property type="entry name" value="histone deacetylase 6"/>
    <property type="match status" value="2"/>
</dbReference>
<dbReference type="InterPro" id="IPR037138">
    <property type="entry name" value="His_deacetylse_dom_sf"/>
</dbReference>
<feature type="region of interest" description="Disordered" evidence="35">
    <location>
        <begin position="26"/>
        <end position="70"/>
    </location>
</feature>
<dbReference type="PROSITE" id="PS50271">
    <property type="entry name" value="ZF_UBP"/>
    <property type="match status" value="1"/>
</dbReference>
<keyword evidence="24" id="KW-0804">Transcription</keyword>
<keyword evidence="25" id="KW-0009">Actin-binding</keyword>
<evidence type="ECO:0000256" key="11">
    <source>
        <dbReference type="ARBA" id="ARBA00022490"/>
    </source>
</evidence>
<dbReference type="GO" id="GO:0030424">
    <property type="term" value="C:axon"/>
    <property type="evidence" value="ECO:0007669"/>
    <property type="project" value="UniProtKB-SubCell"/>
</dbReference>
<keyword evidence="11" id="KW-0963">Cytoplasm</keyword>
<comment type="similarity">
    <text evidence="9">Belongs to the histone deacetylase family. HD type 2 subfamily.</text>
</comment>
<keyword evidence="13" id="KW-0597">Phosphoprotein</keyword>
<protein>
    <recommendedName>
        <fullName evidence="32">Protein deacetylase HDAC6</fullName>
    </recommendedName>
    <alternativeName>
        <fullName evidence="33">Tubulin-lysine deacetylase HDAC6</fullName>
    </alternativeName>
</protein>
<dbReference type="CDD" id="cd10002">
    <property type="entry name" value="HDAC10_HDAC6-dom1"/>
    <property type="match status" value="1"/>
</dbReference>
<dbReference type="GO" id="GO:0003779">
    <property type="term" value="F:actin binding"/>
    <property type="evidence" value="ECO:0007669"/>
    <property type="project" value="UniProtKB-KW"/>
</dbReference>
<keyword evidence="18" id="KW-0833">Ubl conjugation pathway</keyword>
<evidence type="ECO:0000256" key="3">
    <source>
        <dbReference type="ARBA" id="ARBA00004123"/>
    </source>
</evidence>
<evidence type="ECO:0000256" key="1">
    <source>
        <dbReference type="ARBA" id="ARBA00001947"/>
    </source>
</evidence>
<dbReference type="SMART" id="SM00290">
    <property type="entry name" value="ZnF_UBP"/>
    <property type="match status" value="1"/>
</dbReference>
<evidence type="ECO:0000256" key="22">
    <source>
        <dbReference type="ARBA" id="ARBA00022853"/>
    </source>
</evidence>
<comment type="pathway">
    <text evidence="8">Protein modification; protein ubiquitination.</text>
</comment>
<keyword evidence="14" id="KW-0808">Transferase</keyword>
<evidence type="ECO:0000256" key="14">
    <source>
        <dbReference type="ARBA" id="ARBA00022679"/>
    </source>
</evidence>
<dbReference type="GO" id="GO:0032886">
    <property type="term" value="P:regulation of microtubule-based process"/>
    <property type="evidence" value="ECO:0007669"/>
    <property type="project" value="UniProtKB-ARBA"/>
</dbReference>
<evidence type="ECO:0000256" key="27">
    <source>
        <dbReference type="ARBA" id="ARBA00023242"/>
    </source>
</evidence>
<evidence type="ECO:0000256" key="16">
    <source>
        <dbReference type="ARBA" id="ARBA00022737"/>
    </source>
</evidence>
<evidence type="ECO:0000256" key="23">
    <source>
        <dbReference type="ARBA" id="ARBA00023015"/>
    </source>
</evidence>
<dbReference type="EMBL" id="JASPKZ010007829">
    <property type="protein sequence ID" value="KAJ9582108.1"/>
    <property type="molecule type" value="Genomic_DNA"/>
</dbReference>
<keyword evidence="17 34" id="KW-0863">Zinc-finger</keyword>
<evidence type="ECO:0000256" key="28">
    <source>
        <dbReference type="ARBA" id="ARBA00023273"/>
    </source>
</evidence>
<evidence type="ECO:0000256" key="6">
    <source>
        <dbReference type="ARBA" id="ARBA00004484"/>
    </source>
</evidence>
<dbReference type="GO" id="GO:0030425">
    <property type="term" value="C:dendrite"/>
    <property type="evidence" value="ECO:0007669"/>
    <property type="project" value="UniProtKB-SubCell"/>
</dbReference>
<dbReference type="InterPro" id="IPR001607">
    <property type="entry name" value="Znf_UBP"/>
</dbReference>
<dbReference type="Pfam" id="PF02148">
    <property type="entry name" value="zf-UBP"/>
    <property type="match status" value="1"/>
</dbReference>
<dbReference type="GO" id="GO:0005813">
    <property type="term" value="C:centrosome"/>
    <property type="evidence" value="ECO:0007669"/>
    <property type="project" value="UniProtKB-SubCell"/>
</dbReference>
<evidence type="ECO:0000256" key="30">
    <source>
        <dbReference type="ARBA" id="ARBA00049136"/>
    </source>
</evidence>
<dbReference type="GO" id="GO:0040029">
    <property type="term" value="P:epigenetic regulation of gene expression"/>
    <property type="evidence" value="ECO:0007669"/>
    <property type="project" value="TreeGrafter"/>
</dbReference>
<evidence type="ECO:0000256" key="18">
    <source>
        <dbReference type="ARBA" id="ARBA00022786"/>
    </source>
</evidence>
<comment type="caution">
    <text evidence="37">The sequence shown here is derived from an EMBL/GenBank/DDBJ whole genome shotgun (WGS) entry which is preliminary data.</text>
</comment>
<dbReference type="SUPFAM" id="SSF57850">
    <property type="entry name" value="RING/U-box"/>
    <property type="match status" value="1"/>
</dbReference>
<comment type="catalytic activity">
    <reaction evidence="31">
        <text>N(6)-acetyl-L-lysyl-[alpha-tubulin] + H2O = L-lysyl-[alpha-tubulin] + acetate</text>
        <dbReference type="Rhea" id="RHEA:21548"/>
        <dbReference type="Rhea" id="RHEA-COMP:11278"/>
        <dbReference type="Rhea" id="RHEA-COMP:11279"/>
        <dbReference type="ChEBI" id="CHEBI:15377"/>
        <dbReference type="ChEBI" id="CHEBI:29969"/>
        <dbReference type="ChEBI" id="CHEBI:30089"/>
        <dbReference type="ChEBI" id="CHEBI:61930"/>
    </reaction>
    <physiologicalReaction direction="left-to-right" evidence="31">
        <dbReference type="Rhea" id="RHEA:21549"/>
    </physiologicalReaction>
</comment>
<name>A0AAD7ZK98_DIPPU</name>
<feature type="non-terminal residue" evidence="37">
    <location>
        <position position="1"/>
    </location>
</feature>
<proteinExistence type="inferred from homology"/>
<evidence type="ECO:0000256" key="17">
    <source>
        <dbReference type="ARBA" id="ARBA00022771"/>
    </source>
</evidence>
<dbReference type="GO" id="GO:0051646">
    <property type="term" value="P:mitochondrion localization"/>
    <property type="evidence" value="ECO:0007669"/>
    <property type="project" value="UniProtKB-ARBA"/>
</dbReference>
<keyword evidence="10" id="KW-0488">Methylation</keyword>
<sequence>TSKIYQDFMSDQTNLICSMASKNVRGQKGDEQNIGVATRRTGKKTLLQTGSTNENRPQRRSPRLADKTKPSQAIIAAKRNARLRQANKKSPEIVIKDIYHMAREAKDMIRKQTGLIYDRHMTEHRCIWDQNYPECPERFSRVLERCEQLGLVSRCLYIEPREATEKEILVKHLPEQIAILKATSQCNDEEFLEELSSRFDAIYIHPSTYHLSLLAAGSTIELVDAICTEKVQNGMAIIRPPGHHAMKSEYCGYCFFNNVAIAAMHALTYCGISKILIVDWDVHHGQATQQMFYNDPRVVYFSLHRYEHGSFWPNLRESEYDFIGDGPGTGYNFNIPLNNVGMTDADYLAVFHQVLLPMASEFQPELILISAGYDAAIGCPEGEMEVTPACYTHLLNSLLCLASGKVAVVLEGGYCLQSLAEGAALTLRTLLGDPCPPLPSLKGPCEGIRETILNVIYTHCDYWQCYHFQDKFSVHAESNKKMVQHIPTVKFLSSEKKPDKYETRNCYPIQSKEFIDGVTRRLNLLIANTKLTFAPNRVCLVYDERMMRHKNISDVGHPEKPERISAIFSKHEEYGLLTRCHMLKARAVTEEELLLLHTRDHIDTMKETADMKLHDLTKMQDEYRSIYFHPGSYQAACLAAGCVLQVVDSVLNGECRSGVAIVRPPGHHAEEDEPCGFCMFNNVSLAAKYAIEVHGLKRILLLDWDVHHGNGSQHMFESDPRVLYISLHRYDNGSFFPSSSDANYNVVGSRRGEGFNVNIPWNKSGMTAVDYLTAFYQVILPISYQFSPELVLVSAGFDACIGDPLGGCKVSPEAYGHFTHLLTGLAGGRVILSLEGGYNLNSIGHAMPICTKALLGDPLPSLPSHTVACPSAVNTIRNVIRTHSKYWSALCYQVALPQENILPKCLNFHYVTASEFNIGNDTAIETVPDITSLLEESLKLSSDTSPEVLKTLVSYLSENIQMLLGGEMFAVVPLKSCPHLNRVEPVPAGGVNCNTPCVECGSDQENWVCLVCYTVHCGRFVNEHMMVHGLENSHPLTLSFSDLSVWCYQCEAYIDNHPLFCPKNAVHRSKFGEDMPWSNTCKHHKINCVIVNKDGRNTPGKHYLYNILNLLEMDHLQIHVLDANHNNILMVYLKAIIGDRPNGYLSALCCVNNKIIASLRLERKTVRFDRTHFNATHMFRKQVLYRDVLAYEVLSYIILFVDAVQYVKMEHFLRKHEKPYLFESRTKFHSSQSWQLTVSRMRPAGR</sequence>
<evidence type="ECO:0000256" key="24">
    <source>
        <dbReference type="ARBA" id="ARBA00023163"/>
    </source>
</evidence>
<evidence type="ECO:0000256" key="26">
    <source>
        <dbReference type="ARBA" id="ARBA00023212"/>
    </source>
</evidence>
<dbReference type="GO" id="GO:0051129">
    <property type="term" value="P:negative regulation of cellular component organization"/>
    <property type="evidence" value="ECO:0007669"/>
    <property type="project" value="UniProtKB-ARBA"/>
</dbReference>
<evidence type="ECO:0000256" key="15">
    <source>
        <dbReference type="ARBA" id="ARBA00022723"/>
    </source>
</evidence>
<evidence type="ECO:0000313" key="37">
    <source>
        <dbReference type="EMBL" id="KAJ9582108.1"/>
    </source>
</evidence>
<dbReference type="Gene3D" id="3.40.800.20">
    <property type="entry name" value="Histone deacetylase domain"/>
    <property type="match status" value="2"/>
</dbReference>
<feature type="non-terminal residue" evidence="37">
    <location>
        <position position="1246"/>
    </location>
</feature>
<dbReference type="GO" id="GO:0008270">
    <property type="term" value="F:zinc ion binding"/>
    <property type="evidence" value="ECO:0007669"/>
    <property type="project" value="UniProtKB-KW"/>
</dbReference>
<keyword evidence="21" id="KW-0832">Ubl conjugation</keyword>
<evidence type="ECO:0000256" key="35">
    <source>
        <dbReference type="SAM" id="MobiDB-lite"/>
    </source>
</evidence>
<dbReference type="PANTHER" id="PTHR10625">
    <property type="entry name" value="HISTONE DEACETYLASE HDAC1-RELATED"/>
    <property type="match status" value="1"/>
</dbReference>
<comment type="catalytic activity">
    <reaction evidence="29">
        <text>N(6)-acetyl-L-lysyl-[histone] + H2O = L-lysyl-[histone] + acetate</text>
        <dbReference type="Rhea" id="RHEA:58196"/>
        <dbReference type="Rhea" id="RHEA-COMP:9845"/>
        <dbReference type="Rhea" id="RHEA-COMP:11338"/>
        <dbReference type="ChEBI" id="CHEBI:15377"/>
        <dbReference type="ChEBI" id="CHEBI:29969"/>
        <dbReference type="ChEBI" id="CHEBI:30089"/>
        <dbReference type="ChEBI" id="CHEBI:61930"/>
        <dbReference type="EC" id="3.5.1.98"/>
    </reaction>
</comment>
<dbReference type="Pfam" id="PF00850">
    <property type="entry name" value="Hist_deacetyl"/>
    <property type="match status" value="2"/>
</dbReference>
<gene>
    <name evidence="37" type="ORF">L9F63_003564</name>
</gene>
<keyword evidence="23" id="KW-0805">Transcription regulation</keyword>
<keyword evidence="28" id="KW-0966">Cell projection</keyword>
<evidence type="ECO:0000256" key="9">
    <source>
        <dbReference type="ARBA" id="ARBA00007738"/>
    </source>
</evidence>
<evidence type="ECO:0000256" key="2">
    <source>
        <dbReference type="ARBA" id="ARBA00004120"/>
    </source>
</evidence>
<feature type="domain" description="UBP-type" evidence="36">
    <location>
        <begin position="975"/>
        <end position="1073"/>
    </location>
</feature>
<evidence type="ECO:0000256" key="29">
    <source>
        <dbReference type="ARBA" id="ARBA00048287"/>
    </source>
</evidence>
<evidence type="ECO:0000256" key="8">
    <source>
        <dbReference type="ARBA" id="ARBA00004906"/>
    </source>
</evidence>
<dbReference type="GO" id="GO:0016740">
    <property type="term" value="F:transferase activity"/>
    <property type="evidence" value="ECO:0007669"/>
    <property type="project" value="UniProtKB-KW"/>
</dbReference>
<keyword evidence="38" id="KW-1185">Reference proteome</keyword>
<dbReference type="FunFam" id="3.30.40.10:FF:000342">
    <property type="entry name" value="Histone deacetylase 6"/>
    <property type="match status" value="1"/>
</dbReference>
<evidence type="ECO:0000256" key="21">
    <source>
        <dbReference type="ARBA" id="ARBA00022843"/>
    </source>
</evidence>
<accession>A0AAD7ZK98</accession>
<keyword evidence="16" id="KW-0677">Repeat</keyword>
<reference evidence="37" key="2">
    <citation type="submission" date="2023-05" db="EMBL/GenBank/DDBJ databases">
        <authorList>
            <person name="Fouks B."/>
        </authorList>
    </citation>
    <scope>NUCLEOTIDE SEQUENCE</scope>
    <source>
        <strain evidence="37">Stay&amp;Tobe</strain>
        <tissue evidence="37">Testes</tissue>
    </source>
</reference>
<evidence type="ECO:0000256" key="31">
    <source>
        <dbReference type="ARBA" id="ARBA00050910"/>
    </source>
</evidence>
<dbReference type="PRINTS" id="PR01270">
    <property type="entry name" value="HDASUPER"/>
</dbReference>
<dbReference type="Proteomes" id="UP001233999">
    <property type="component" value="Unassembled WGS sequence"/>
</dbReference>
<evidence type="ECO:0000256" key="25">
    <source>
        <dbReference type="ARBA" id="ARBA00023203"/>
    </source>
</evidence>
<dbReference type="PANTHER" id="PTHR10625:SF38">
    <property type="entry name" value="HISTONE DEACETYLASE 6, ISOFORM G"/>
    <property type="match status" value="1"/>
</dbReference>
<dbReference type="AlphaFoldDB" id="A0AAD7ZK98"/>
<evidence type="ECO:0000313" key="38">
    <source>
        <dbReference type="Proteomes" id="UP001233999"/>
    </source>
</evidence>
<dbReference type="InterPro" id="IPR000286">
    <property type="entry name" value="HDACs"/>
</dbReference>
<comment type="subcellular location">
    <subcellularLocation>
        <location evidence="7">Cell projection</location>
        <location evidence="7">Axon</location>
    </subcellularLocation>
    <subcellularLocation>
        <location evidence="4">Cell projection</location>
        <location evidence="4">Dendrite</location>
    </subcellularLocation>
    <subcellularLocation>
        <location evidence="2">Cytoplasm</location>
        <location evidence="2">Cytoskeleton</location>
        <location evidence="2">Cilium basal body</location>
    </subcellularLocation>
    <subcellularLocation>
        <location evidence="5">Cytoplasm</location>
        <location evidence="5">Cytoskeleton</location>
        <location evidence="5">Microtubule organizing center</location>
        <location evidence="5">Centrosome</location>
    </subcellularLocation>
    <subcellularLocation>
        <location evidence="3">Nucleus</location>
    </subcellularLocation>
    <subcellularLocation>
        <location evidence="6">Perikaryon</location>
    </subcellularLocation>
</comment>
<dbReference type="GO" id="GO:0141221">
    <property type="term" value="F:histone deacetylase activity, hydrolytic mechanism"/>
    <property type="evidence" value="ECO:0007669"/>
    <property type="project" value="UniProtKB-EC"/>
</dbReference>
<keyword evidence="15" id="KW-0479">Metal-binding</keyword>
<evidence type="ECO:0000256" key="20">
    <source>
        <dbReference type="ARBA" id="ARBA00022833"/>
    </source>
</evidence>
<evidence type="ECO:0000256" key="19">
    <source>
        <dbReference type="ARBA" id="ARBA00022801"/>
    </source>
</evidence>
<comment type="catalytic activity">
    <reaction evidence="30">
        <text>N(6)-acetyl-L-lysyl-[protein] + H2O = L-lysyl-[protein] + acetate</text>
        <dbReference type="Rhea" id="RHEA:58108"/>
        <dbReference type="Rhea" id="RHEA-COMP:9752"/>
        <dbReference type="Rhea" id="RHEA-COMP:10731"/>
        <dbReference type="ChEBI" id="CHEBI:15377"/>
        <dbReference type="ChEBI" id="CHEBI:29969"/>
        <dbReference type="ChEBI" id="CHEBI:30089"/>
        <dbReference type="ChEBI" id="CHEBI:61930"/>
    </reaction>
    <physiologicalReaction direction="left-to-right" evidence="30">
        <dbReference type="Rhea" id="RHEA:58109"/>
    </physiologicalReaction>
</comment>
<dbReference type="GO" id="GO:0006950">
    <property type="term" value="P:response to stress"/>
    <property type="evidence" value="ECO:0007669"/>
    <property type="project" value="UniProtKB-ARBA"/>
</dbReference>
<feature type="compositionally biased region" description="Polar residues" evidence="35">
    <location>
        <begin position="46"/>
        <end position="55"/>
    </location>
</feature>
<evidence type="ECO:0000256" key="32">
    <source>
        <dbReference type="ARBA" id="ARBA00068733"/>
    </source>
</evidence>
<evidence type="ECO:0000256" key="10">
    <source>
        <dbReference type="ARBA" id="ARBA00022481"/>
    </source>
</evidence>
<evidence type="ECO:0000256" key="34">
    <source>
        <dbReference type="PROSITE-ProRule" id="PRU00502"/>
    </source>
</evidence>
<keyword evidence="22" id="KW-0156">Chromatin regulator</keyword>
<organism evidence="37 38">
    <name type="scientific">Diploptera punctata</name>
    <name type="common">Pacific beetle cockroach</name>
    <dbReference type="NCBI Taxonomy" id="6984"/>
    <lineage>
        <taxon>Eukaryota</taxon>
        <taxon>Metazoa</taxon>
        <taxon>Ecdysozoa</taxon>
        <taxon>Arthropoda</taxon>
        <taxon>Hexapoda</taxon>
        <taxon>Insecta</taxon>
        <taxon>Pterygota</taxon>
        <taxon>Neoptera</taxon>
        <taxon>Polyneoptera</taxon>
        <taxon>Dictyoptera</taxon>
        <taxon>Blattodea</taxon>
        <taxon>Blaberoidea</taxon>
        <taxon>Blaberidae</taxon>
        <taxon>Diplopterinae</taxon>
        <taxon>Diploptera</taxon>
    </lineage>
</organism>
<dbReference type="GO" id="GO:0000118">
    <property type="term" value="C:histone deacetylase complex"/>
    <property type="evidence" value="ECO:0007669"/>
    <property type="project" value="TreeGrafter"/>
</dbReference>
<dbReference type="GO" id="GO:0043204">
    <property type="term" value="C:perikaryon"/>
    <property type="evidence" value="ECO:0007669"/>
    <property type="project" value="UniProtKB-SubCell"/>
</dbReference>
<keyword evidence="20" id="KW-0862">Zinc</keyword>
<evidence type="ECO:0000256" key="12">
    <source>
        <dbReference type="ARBA" id="ARBA00022491"/>
    </source>
</evidence>
<evidence type="ECO:0000256" key="7">
    <source>
        <dbReference type="ARBA" id="ARBA00004489"/>
    </source>
</evidence>
<evidence type="ECO:0000256" key="4">
    <source>
        <dbReference type="ARBA" id="ARBA00004279"/>
    </source>
</evidence>
<reference evidence="37" key="1">
    <citation type="journal article" date="2023" name="IScience">
        <title>Live-bearing cockroach genome reveals convergent evolutionary mechanisms linked to viviparity in insects and beyond.</title>
        <authorList>
            <person name="Fouks B."/>
            <person name="Harrison M.C."/>
            <person name="Mikhailova A.A."/>
            <person name="Marchal E."/>
            <person name="English S."/>
            <person name="Carruthers M."/>
            <person name="Jennings E.C."/>
            <person name="Chiamaka E.L."/>
            <person name="Frigard R.A."/>
            <person name="Pippel M."/>
            <person name="Attardo G.M."/>
            <person name="Benoit J.B."/>
            <person name="Bornberg-Bauer E."/>
            <person name="Tobe S.S."/>
        </authorList>
    </citation>
    <scope>NUCLEOTIDE SEQUENCE</scope>
    <source>
        <strain evidence="37">Stay&amp;Tobe</strain>
    </source>
</reference>
<keyword evidence="26" id="KW-0206">Cytoskeleton</keyword>
<dbReference type="Gene3D" id="3.30.40.10">
    <property type="entry name" value="Zinc/RING finger domain, C3HC4 (zinc finger)"/>
    <property type="match status" value="1"/>
</dbReference>
<evidence type="ECO:0000259" key="36">
    <source>
        <dbReference type="PROSITE" id="PS50271"/>
    </source>
</evidence>
<evidence type="ECO:0000256" key="13">
    <source>
        <dbReference type="ARBA" id="ARBA00022553"/>
    </source>
</evidence>
<dbReference type="SUPFAM" id="SSF52768">
    <property type="entry name" value="Arginase/deacetylase"/>
    <property type="match status" value="2"/>
</dbReference>